<keyword evidence="4" id="KW-0597">Phosphoprotein</keyword>
<dbReference type="Pfam" id="PF12833">
    <property type="entry name" value="HTH_18"/>
    <property type="match status" value="1"/>
</dbReference>
<dbReference type="PROSITE" id="PS01124">
    <property type="entry name" value="HTH_ARAC_FAMILY_2"/>
    <property type="match status" value="1"/>
</dbReference>
<evidence type="ECO:0000313" key="8">
    <source>
        <dbReference type="Proteomes" id="UP000247459"/>
    </source>
</evidence>
<keyword evidence="1" id="KW-0805">Transcription regulation</keyword>
<keyword evidence="2" id="KW-0238">DNA-binding</keyword>
<dbReference type="EMBL" id="PRLG01000002">
    <property type="protein sequence ID" value="PYY31293.1"/>
    <property type="molecule type" value="Genomic_DNA"/>
</dbReference>
<dbReference type="InterPro" id="IPR018062">
    <property type="entry name" value="HTH_AraC-typ_CS"/>
</dbReference>
<proteinExistence type="predicted"/>
<reference evidence="7 8" key="1">
    <citation type="submission" date="2018-01" db="EMBL/GenBank/DDBJ databases">
        <title>Genome sequence of the PGP bacterium Paenibacillus illinoisensis E3.</title>
        <authorList>
            <person name="Rolli E."/>
            <person name="Marasco R."/>
            <person name="Bessem C."/>
            <person name="Michoud G."/>
            <person name="Gaiarsa S."/>
            <person name="Borin S."/>
            <person name="Daffonchio D."/>
        </authorList>
    </citation>
    <scope>NUCLEOTIDE SEQUENCE [LARGE SCALE GENOMIC DNA]</scope>
    <source>
        <strain evidence="7 8">E3</strain>
    </source>
</reference>
<feature type="domain" description="HTH araC/xylS-type" evidence="5">
    <location>
        <begin position="253"/>
        <end position="351"/>
    </location>
</feature>
<protein>
    <submittedName>
        <fullName evidence="7">AraC family transcriptional regulator</fullName>
    </submittedName>
</protein>
<dbReference type="PANTHER" id="PTHR43280">
    <property type="entry name" value="ARAC-FAMILY TRANSCRIPTIONAL REGULATOR"/>
    <property type="match status" value="1"/>
</dbReference>
<dbReference type="GO" id="GO:0003700">
    <property type="term" value="F:DNA-binding transcription factor activity"/>
    <property type="evidence" value="ECO:0007669"/>
    <property type="project" value="InterPro"/>
</dbReference>
<name>A0A2W0CE87_9BACL</name>
<dbReference type="PRINTS" id="PR00032">
    <property type="entry name" value="HTHARAC"/>
</dbReference>
<evidence type="ECO:0000256" key="2">
    <source>
        <dbReference type="ARBA" id="ARBA00023125"/>
    </source>
</evidence>
<dbReference type="SUPFAM" id="SSF52172">
    <property type="entry name" value="CheY-like"/>
    <property type="match status" value="1"/>
</dbReference>
<dbReference type="Pfam" id="PF00072">
    <property type="entry name" value="Response_reg"/>
    <property type="match status" value="1"/>
</dbReference>
<accession>A0A2W0CE87</accession>
<dbReference type="PANTHER" id="PTHR43280:SF28">
    <property type="entry name" value="HTH-TYPE TRANSCRIPTIONAL ACTIVATOR RHAS"/>
    <property type="match status" value="1"/>
</dbReference>
<feature type="domain" description="Response regulatory" evidence="6">
    <location>
        <begin position="4"/>
        <end position="121"/>
    </location>
</feature>
<dbReference type="InterPro" id="IPR018060">
    <property type="entry name" value="HTH_AraC"/>
</dbReference>
<dbReference type="PROSITE" id="PS50110">
    <property type="entry name" value="RESPONSE_REGULATORY"/>
    <property type="match status" value="1"/>
</dbReference>
<dbReference type="AlphaFoldDB" id="A0A2W0CE87"/>
<dbReference type="SMART" id="SM00342">
    <property type="entry name" value="HTH_ARAC"/>
    <property type="match status" value="1"/>
</dbReference>
<gene>
    <name evidence="7" type="ORF">PIL02S_00384</name>
</gene>
<dbReference type="OrthoDB" id="9794370at2"/>
<keyword evidence="3" id="KW-0804">Transcription</keyword>
<dbReference type="InterPro" id="IPR001789">
    <property type="entry name" value="Sig_transdc_resp-reg_receiver"/>
</dbReference>
<evidence type="ECO:0000256" key="4">
    <source>
        <dbReference type="PROSITE-ProRule" id="PRU00169"/>
    </source>
</evidence>
<evidence type="ECO:0000256" key="1">
    <source>
        <dbReference type="ARBA" id="ARBA00023015"/>
    </source>
</evidence>
<feature type="modified residue" description="4-aspartylphosphate" evidence="4">
    <location>
        <position position="56"/>
    </location>
</feature>
<dbReference type="CDD" id="cd17536">
    <property type="entry name" value="REC_YesN-like"/>
    <property type="match status" value="1"/>
</dbReference>
<dbReference type="SMART" id="SM00448">
    <property type="entry name" value="REC"/>
    <property type="match status" value="1"/>
</dbReference>
<dbReference type="InterPro" id="IPR011006">
    <property type="entry name" value="CheY-like_superfamily"/>
</dbReference>
<dbReference type="PROSITE" id="PS00041">
    <property type="entry name" value="HTH_ARAC_FAMILY_1"/>
    <property type="match status" value="1"/>
</dbReference>
<dbReference type="InterPro" id="IPR009057">
    <property type="entry name" value="Homeodomain-like_sf"/>
</dbReference>
<dbReference type="SUPFAM" id="SSF46689">
    <property type="entry name" value="Homeodomain-like"/>
    <property type="match status" value="2"/>
</dbReference>
<organism evidence="7 8">
    <name type="scientific">Paenibacillus illinoisensis</name>
    <dbReference type="NCBI Taxonomy" id="59845"/>
    <lineage>
        <taxon>Bacteria</taxon>
        <taxon>Bacillati</taxon>
        <taxon>Bacillota</taxon>
        <taxon>Bacilli</taxon>
        <taxon>Bacillales</taxon>
        <taxon>Paenibacillaceae</taxon>
        <taxon>Paenibacillus</taxon>
    </lineage>
</organism>
<dbReference type="GO" id="GO:0043565">
    <property type="term" value="F:sequence-specific DNA binding"/>
    <property type="evidence" value="ECO:0007669"/>
    <property type="project" value="InterPro"/>
</dbReference>
<dbReference type="InterPro" id="IPR020449">
    <property type="entry name" value="Tscrpt_reg_AraC-type_HTH"/>
</dbReference>
<comment type="caution">
    <text evidence="7">The sequence shown here is derived from an EMBL/GenBank/DDBJ whole genome shotgun (WGS) entry which is preliminary data.</text>
</comment>
<evidence type="ECO:0000259" key="5">
    <source>
        <dbReference type="PROSITE" id="PS01124"/>
    </source>
</evidence>
<dbReference type="Gene3D" id="1.10.10.60">
    <property type="entry name" value="Homeodomain-like"/>
    <property type="match status" value="2"/>
</dbReference>
<dbReference type="Proteomes" id="UP000247459">
    <property type="component" value="Unassembled WGS sequence"/>
</dbReference>
<evidence type="ECO:0000259" key="6">
    <source>
        <dbReference type="PROSITE" id="PS50110"/>
    </source>
</evidence>
<dbReference type="RefSeq" id="WP_110755875.1">
    <property type="nucleotide sequence ID" value="NZ_PRLG01000002.1"/>
</dbReference>
<dbReference type="Gene3D" id="3.40.50.2300">
    <property type="match status" value="1"/>
</dbReference>
<evidence type="ECO:0000313" key="7">
    <source>
        <dbReference type="EMBL" id="PYY31293.1"/>
    </source>
</evidence>
<dbReference type="GO" id="GO:0000160">
    <property type="term" value="P:phosphorelay signal transduction system"/>
    <property type="evidence" value="ECO:0007669"/>
    <property type="project" value="InterPro"/>
</dbReference>
<evidence type="ECO:0000256" key="3">
    <source>
        <dbReference type="ARBA" id="ARBA00023163"/>
    </source>
</evidence>
<sequence length="358" mass="41487">MNGRMLVVDDEVLFRQGLIHLVRNNPLGWEVVGEAADGEEAIQAVHSCTPDLIITDINMPVMDGLDLAERIHESGRDIMIIILTGYREFEYAQRAIRYGAIEFLLKPFSLDEACKVLRKAHERYRRKQSDIRIREQYNQVDRTERWREELASLLLHQQFEQMIIWVEDLLEEAARMPLPQCKSEIHLLMKVMTDMLAQQLQPQESGGLDTFGPDPLLWIHTVPEVIAWARSKSEEWMDMMMRLTREQQDHVITRVIRYIEMNYAGSCSLQAAAVHVHVTPNYLSHLFKKETGQGFSQYVSKRRIEKAKLLLYSTRQSMADIAEQTGFDNSSYFTTVFKQATGLSPRDYRKLGAGDHQE</sequence>